<evidence type="ECO:0000313" key="2">
    <source>
        <dbReference type="EMBL" id="RSZ32379.1"/>
    </source>
</evidence>
<dbReference type="InterPro" id="IPR002763">
    <property type="entry name" value="DUF72"/>
</dbReference>
<dbReference type="Proteomes" id="UP000271137">
    <property type="component" value="Unassembled WGS sequence"/>
</dbReference>
<reference evidence="1 4" key="1">
    <citation type="submission" date="2018-11" db="EMBL/GenBank/DDBJ databases">
        <title>The genome of Variovorax sp T529.</title>
        <authorList>
            <person name="Gao J."/>
        </authorList>
    </citation>
    <scope>NUCLEOTIDE SEQUENCE [LARGE SCALE GENOMIC DNA]</scope>
    <source>
        <strain evidence="1 4">T529</strain>
    </source>
</reference>
<organism evidence="1 4">
    <name type="scientific">Variovorax beijingensis</name>
    <dbReference type="NCBI Taxonomy" id="2496117"/>
    <lineage>
        <taxon>Bacteria</taxon>
        <taxon>Pseudomonadati</taxon>
        <taxon>Pseudomonadota</taxon>
        <taxon>Betaproteobacteria</taxon>
        <taxon>Burkholderiales</taxon>
        <taxon>Comamonadaceae</taxon>
        <taxon>Variovorax</taxon>
    </lineage>
</organism>
<sequence length="321" mass="36027">MQGATRIGISGWRYAPWRGRFYPEGLAQRLELDFASRMLPTIEINGSFYSLQRPVSYQAWHDATPDDFVFAVKGPRYITHNLRLKEPRGALANFFASGVFALGAKLGPILWQLPPSFAYDADRLEEFLALLPRDGRSALGLARQHNEKLADDRTLLKAPAKLRIRHAVEVRHASFANPDFIAMLRRHGVALVVADTAGRWPLLEDLCADFIYMRLHGDKELYASGYDDAALDRWAERIDAWRHGRQVKDARLIAPSRRLSGRKGRDVFCYFDNDVKVHAPCDAAHLAARLGVATGLGADDRFGLPPDMAARKPARARAGRK</sequence>
<reference evidence="2 3" key="2">
    <citation type="submission" date="2018-12" db="EMBL/GenBank/DDBJ databases">
        <title>The genome sequences of strain 502.</title>
        <authorList>
            <person name="Gao J."/>
            <person name="Sun J."/>
        </authorList>
    </citation>
    <scope>NUCLEOTIDE SEQUENCE [LARGE SCALE GENOMIC DNA]</scope>
    <source>
        <strain evidence="2 3">502</strain>
    </source>
</reference>
<dbReference type="EMBL" id="RQXU01000001">
    <property type="protein sequence ID" value="RRH92312.1"/>
    <property type="molecule type" value="Genomic_DNA"/>
</dbReference>
<evidence type="ECO:0000313" key="3">
    <source>
        <dbReference type="Proteomes" id="UP000271137"/>
    </source>
</evidence>
<dbReference type="EMBL" id="RXFQ01000013">
    <property type="protein sequence ID" value="RSZ32379.1"/>
    <property type="molecule type" value="Genomic_DNA"/>
</dbReference>
<dbReference type="RefSeq" id="WP_124955881.1">
    <property type="nucleotide sequence ID" value="NZ_RQXU01000001.1"/>
</dbReference>
<dbReference type="SUPFAM" id="SSF117396">
    <property type="entry name" value="TM1631-like"/>
    <property type="match status" value="1"/>
</dbReference>
<dbReference type="PANTHER" id="PTHR30348:SF4">
    <property type="entry name" value="DUF72 DOMAIN-CONTAINING PROTEIN"/>
    <property type="match status" value="1"/>
</dbReference>
<accession>A0A3P3F2B6</accession>
<proteinExistence type="predicted"/>
<dbReference type="PANTHER" id="PTHR30348">
    <property type="entry name" value="UNCHARACTERIZED PROTEIN YECE"/>
    <property type="match status" value="1"/>
</dbReference>
<dbReference type="InterPro" id="IPR036520">
    <property type="entry name" value="UPF0759_sf"/>
</dbReference>
<gene>
    <name evidence="1" type="ORF">EH244_00410</name>
    <name evidence="2" type="ORF">EJO66_21470</name>
</gene>
<evidence type="ECO:0000313" key="1">
    <source>
        <dbReference type="EMBL" id="RRH92312.1"/>
    </source>
</evidence>
<dbReference type="AlphaFoldDB" id="A0A3P3F2B6"/>
<protein>
    <submittedName>
        <fullName evidence="1">DUF72 domain-containing protein</fullName>
    </submittedName>
</protein>
<comment type="caution">
    <text evidence="1">The sequence shown here is derived from an EMBL/GenBank/DDBJ whole genome shotgun (WGS) entry which is preliminary data.</text>
</comment>
<dbReference type="Gene3D" id="3.20.20.410">
    <property type="entry name" value="Protein of unknown function UPF0759"/>
    <property type="match status" value="1"/>
</dbReference>
<name>A0A3P3F2B6_9BURK</name>
<keyword evidence="3" id="KW-1185">Reference proteome</keyword>
<evidence type="ECO:0000313" key="4">
    <source>
        <dbReference type="Proteomes" id="UP000271590"/>
    </source>
</evidence>
<dbReference type="Pfam" id="PF01904">
    <property type="entry name" value="DUF72"/>
    <property type="match status" value="1"/>
</dbReference>
<dbReference type="Proteomes" id="UP000271590">
    <property type="component" value="Unassembled WGS sequence"/>
</dbReference>